<name>A0ACA9RVN1_9GLOM</name>
<comment type="caution">
    <text evidence="1">The sequence shown here is derived from an EMBL/GenBank/DDBJ whole genome shotgun (WGS) entry which is preliminary data.</text>
</comment>
<dbReference type="Proteomes" id="UP000789920">
    <property type="component" value="Unassembled WGS sequence"/>
</dbReference>
<feature type="non-terminal residue" evidence="1">
    <location>
        <position position="42"/>
    </location>
</feature>
<protein>
    <submittedName>
        <fullName evidence="1">6397_t:CDS:1</fullName>
    </submittedName>
</protein>
<evidence type="ECO:0000313" key="1">
    <source>
        <dbReference type="EMBL" id="CAG8809932.1"/>
    </source>
</evidence>
<sequence length="42" mass="4766">TSTDDSAKTIIQQACILEESQDEEDTEECNKTHENIVIDLQK</sequence>
<keyword evidence="2" id="KW-1185">Reference proteome</keyword>
<feature type="non-terminal residue" evidence="1">
    <location>
        <position position="1"/>
    </location>
</feature>
<reference evidence="1" key="1">
    <citation type="submission" date="2021-06" db="EMBL/GenBank/DDBJ databases">
        <authorList>
            <person name="Kallberg Y."/>
            <person name="Tangrot J."/>
            <person name="Rosling A."/>
        </authorList>
    </citation>
    <scope>NUCLEOTIDE SEQUENCE</scope>
    <source>
        <strain evidence="1">MA461A</strain>
    </source>
</reference>
<dbReference type="EMBL" id="CAJVQC010070690">
    <property type="protein sequence ID" value="CAG8809932.1"/>
    <property type="molecule type" value="Genomic_DNA"/>
</dbReference>
<evidence type="ECO:0000313" key="2">
    <source>
        <dbReference type="Proteomes" id="UP000789920"/>
    </source>
</evidence>
<accession>A0ACA9RVN1</accession>
<proteinExistence type="predicted"/>
<organism evidence="1 2">
    <name type="scientific">Racocetra persica</name>
    <dbReference type="NCBI Taxonomy" id="160502"/>
    <lineage>
        <taxon>Eukaryota</taxon>
        <taxon>Fungi</taxon>
        <taxon>Fungi incertae sedis</taxon>
        <taxon>Mucoromycota</taxon>
        <taxon>Glomeromycotina</taxon>
        <taxon>Glomeromycetes</taxon>
        <taxon>Diversisporales</taxon>
        <taxon>Gigasporaceae</taxon>
        <taxon>Racocetra</taxon>
    </lineage>
</organism>
<gene>
    <name evidence="1" type="ORF">RPERSI_LOCUS22971</name>
</gene>